<comment type="caution">
    <text evidence="1">The sequence shown here is derived from an EMBL/GenBank/DDBJ whole genome shotgun (WGS) entry which is preliminary data.</text>
</comment>
<keyword evidence="2" id="KW-1185">Reference proteome</keyword>
<organism evidence="1 2">
    <name type="scientific">Ephemerocybe angulata</name>
    <dbReference type="NCBI Taxonomy" id="980116"/>
    <lineage>
        <taxon>Eukaryota</taxon>
        <taxon>Fungi</taxon>
        <taxon>Dikarya</taxon>
        <taxon>Basidiomycota</taxon>
        <taxon>Agaricomycotina</taxon>
        <taxon>Agaricomycetes</taxon>
        <taxon>Agaricomycetidae</taxon>
        <taxon>Agaricales</taxon>
        <taxon>Agaricineae</taxon>
        <taxon>Psathyrellaceae</taxon>
        <taxon>Ephemerocybe</taxon>
    </lineage>
</organism>
<gene>
    <name evidence="1" type="ORF">D9611_012397</name>
</gene>
<proteinExistence type="predicted"/>
<evidence type="ECO:0000313" key="1">
    <source>
        <dbReference type="EMBL" id="KAF5340050.1"/>
    </source>
</evidence>
<reference evidence="1 2" key="1">
    <citation type="journal article" date="2020" name="ISME J.">
        <title>Uncovering the hidden diversity of litter-decomposition mechanisms in mushroom-forming fungi.</title>
        <authorList>
            <person name="Floudas D."/>
            <person name="Bentzer J."/>
            <person name="Ahren D."/>
            <person name="Johansson T."/>
            <person name="Persson P."/>
            <person name="Tunlid A."/>
        </authorList>
    </citation>
    <scope>NUCLEOTIDE SEQUENCE [LARGE SCALE GENOMIC DNA]</scope>
    <source>
        <strain evidence="1 2">CBS 175.51</strain>
    </source>
</reference>
<accession>A0A8H5CDY9</accession>
<sequence length="160" mass="17260">MCGVAEGKQKILTLCTWETRGNRKTSRVSCWPHCDTGTDGNVELPATVLHQNSILSSGAIGLALKKPYTQNLAFQNLQAEHEFHPNLLRIFENTPGMTASNPAAFRFLNERVFIGQVGVNGQPYRVVHLISGDPSRGGLAVSGDVAPTPGSKVQMVFASL</sequence>
<dbReference type="OrthoDB" id="10251508at2759"/>
<dbReference type="Proteomes" id="UP000541558">
    <property type="component" value="Unassembled WGS sequence"/>
</dbReference>
<dbReference type="EMBL" id="JAACJK010000005">
    <property type="protein sequence ID" value="KAF5340050.1"/>
    <property type="molecule type" value="Genomic_DNA"/>
</dbReference>
<dbReference type="AlphaFoldDB" id="A0A8H5CDY9"/>
<evidence type="ECO:0000313" key="2">
    <source>
        <dbReference type="Proteomes" id="UP000541558"/>
    </source>
</evidence>
<protein>
    <submittedName>
        <fullName evidence="1">Uncharacterized protein</fullName>
    </submittedName>
</protein>
<name>A0A8H5CDY9_9AGAR</name>